<accession>A0A1T4PTD1</accession>
<keyword evidence="2" id="KW-1185">Reference proteome</keyword>
<sequence>MTKIALQTAINVDGYDYEVQYRSSGTARMRYMLLHGSEVVYAATVLLQKEETDNWLTDDVLIQKIAALHPGIDFTPVNFAQ</sequence>
<protein>
    <submittedName>
        <fullName evidence="1">Uncharacterized protein</fullName>
    </submittedName>
</protein>
<dbReference type="AlphaFoldDB" id="A0A1T4PTD1"/>
<reference evidence="1 2" key="1">
    <citation type="submission" date="2017-02" db="EMBL/GenBank/DDBJ databases">
        <authorList>
            <person name="Peterson S.W."/>
        </authorList>
    </citation>
    <scope>NUCLEOTIDE SEQUENCE [LARGE SCALE GENOMIC DNA]</scope>
    <source>
        <strain evidence="1 2">DSM 22335</strain>
    </source>
</reference>
<dbReference type="EMBL" id="FUWH01000006">
    <property type="protein sequence ID" value="SJZ94566.1"/>
    <property type="molecule type" value="Genomic_DNA"/>
</dbReference>
<gene>
    <name evidence="1" type="ORF">SAMN04488132_106199</name>
</gene>
<name>A0A1T4PTD1_9BACT</name>
<organism evidence="1 2">
    <name type="scientific">Sediminibacterium ginsengisoli</name>
    <dbReference type="NCBI Taxonomy" id="413434"/>
    <lineage>
        <taxon>Bacteria</taxon>
        <taxon>Pseudomonadati</taxon>
        <taxon>Bacteroidota</taxon>
        <taxon>Chitinophagia</taxon>
        <taxon>Chitinophagales</taxon>
        <taxon>Chitinophagaceae</taxon>
        <taxon>Sediminibacterium</taxon>
    </lineage>
</organism>
<proteinExistence type="predicted"/>
<evidence type="ECO:0000313" key="2">
    <source>
        <dbReference type="Proteomes" id="UP000190888"/>
    </source>
</evidence>
<evidence type="ECO:0000313" key="1">
    <source>
        <dbReference type="EMBL" id="SJZ94566.1"/>
    </source>
</evidence>
<dbReference type="STRING" id="413434.SAMN04488132_106199"/>
<dbReference type="Proteomes" id="UP000190888">
    <property type="component" value="Unassembled WGS sequence"/>
</dbReference>
<dbReference type="RefSeq" id="WP_078831768.1">
    <property type="nucleotide sequence ID" value="NZ_FUWH01000006.1"/>
</dbReference>